<accession>H0FV88</accession>
<dbReference type="Proteomes" id="UP000004038">
    <property type="component" value="Unassembled WGS sequence"/>
</dbReference>
<reference evidence="3 4" key="1">
    <citation type="journal article" date="2012" name="J. Bacteriol.">
        <title>Draft Genome Sequence of Sinorhizobium meliloti CCNWSX0020, a Nitrogen-Fixing Symbiont with Copper Tolerance Capability Isolated from Lead-Zinc Mine Tailings.</title>
        <authorList>
            <person name="Li Z."/>
            <person name="Ma Z."/>
            <person name="Hao X."/>
            <person name="Wei G."/>
        </authorList>
    </citation>
    <scope>NUCLEOTIDE SEQUENCE [LARGE SCALE GENOMIC DNA]</scope>
    <source>
        <strain evidence="3 4">CCNWSX0020</strain>
    </source>
</reference>
<evidence type="ECO:0000313" key="3">
    <source>
        <dbReference type="EMBL" id="EHK79133.1"/>
    </source>
</evidence>
<dbReference type="InterPro" id="IPR001296">
    <property type="entry name" value="Glyco_trans_1"/>
</dbReference>
<feature type="region of interest" description="Disordered" evidence="1">
    <location>
        <begin position="483"/>
        <end position="503"/>
    </location>
</feature>
<gene>
    <name evidence="3" type="ORF">SM0020_05430</name>
</gene>
<evidence type="ECO:0000256" key="1">
    <source>
        <dbReference type="SAM" id="MobiDB-lite"/>
    </source>
</evidence>
<dbReference type="CDD" id="cd03801">
    <property type="entry name" value="GT4_PimA-like"/>
    <property type="match status" value="1"/>
</dbReference>
<dbReference type="PANTHER" id="PTHR12526">
    <property type="entry name" value="GLYCOSYLTRANSFERASE"/>
    <property type="match status" value="1"/>
</dbReference>
<feature type="compositionally biased region" description="Polar residues" evidence="1">
    <location>
        <begin position="483"/>
        <end position="494"/>
    </location>
</feature>
<protein>
    <submittedName>
        <fullName evidence="3">Glycosyl transferase, group 1</fullName>
    </submittedName>
</protein>
<dbReference type="EMBL" id="AGVV01000006">
    <property type="protein sequence ID" value="EHK79133.1"/>
    <property type="molecule type" value="Genomic_DNA"/>
</dbReference>
<dbReference type="AlphaFoldDB" id="H0FV88"/>
<evidence type="ECO:0000313" key="4">
    <source>
        <dbReference type="Proteomes" id="UP000004038"/>
    </source>
</evidence>
<keyword evidence="3" id="KW-0808">Transferase</keyword>
<dbReference type="GO" id="GO:0016757">
    <property type="term" value="F:glycosyltransferase activity"/>
    <property type="evidence" value="ECO:0007669"/>
    <property type="project" value="InterPro"/>
</dbReference>
<evidence type="ECO:0000259" key="2">
    <source>
        <dbReference type="Pfam" id="PF00534"/>
    </source>
</evidence>
<dbReference type="SUPFAM" id="SSF53756">
    <property type="entry name" value="UDP-Glycosyltransferase/glycogen phosphorylase"/>
    <property type="match status" value="1"/>
</dbReference>
<dbReference type="Gene3D" id="3.40.50.2000">
    <property type="entry name" value="Glycogen Phosphorylase B"/>
    <property type="match status" value="2"/>
</dbReference>
<organism evidence="3 4">
    <name type="scientific">Sinorhizobium meliloti CCNWSX0020</name>
    <dbReference type="NCBI Taxonomy" id="1107881"/>
    <lineage>
        <taxon>Bacteria</taxon>
        <taxon>Pseudomonadati</taxon>
        <taxon>Pseudomonadota</taxon>
        <taxon>Alphaproteobacteria</taxon>
        <taxon>Hyphomicrobiales</taxon>
        <taxon>Rhizobiaceae</taxon>
        <taxon>Sinorhizobium/Ensifer group</taxon>
        <taxon>Sinorhizobium</taxon>
    </lineage>
</organism>
<name>H0FV88_RHIML</name>
<proteinExistence type="predicted"/>
<dbReference type="RefSeq" id="WP_003526578.1">
    <property type="nucleotide sequence ID" value="NZ_AGVV01000006.1"/>
</dbReference>
<dbReference type="PATRIC" id="fig|1107881.3.peg.1091"/>
<feature type="domain" description="Glycosyl transferase family 1" evidence="2">
    <location>
        <begin position="302"/>
        <end position="459"/>
    </location>
</feature>
<dbReference type="Pfam" id="PF00534">
    <property type="entry name" value="Glycos_transf_1"/>
    <property type="match status" value="1"/>
</dbReference>
<sequence>MILLTPEVRNAIANKEIVVLSDRYPPKSFGGAEVSLHNALGAADESFRSSVLVVFFDPEFTAPHLYSLAGITILGLPDAAAWPFNSLSRHRHSCRLKNPIYKKVLKYVIPAKDLLKPKYLAARAGAFFLELSAKPSGGVQHDFLVDESDFRAVCLKAVLQATKCRKLVADNTRSIMLGAIAGRHISEKVAIVRDNRFNCARHNQTMMVGENFCGACSFSCAPVDCKRPGFRERIHRMHLELVQRTRSQALASYNDVIVTSHFLARNIRRVLGTNANIHRVPNPAGDFEEIMDYCRGVAEAPRNDILVVGMLNEAKGQLQFVKQAAKWLAANPHVRITFAGRGDRIKRSIEEFTKKNNLQKSIKFANYVGRRDLFTLMKTSKFVLIPVRWKEPFGRVPLEAGLARKAVVSFAVGGICETIIDGKTGVLVEPGNYRSLIEACEALLGDGGLRQELGANAFKHIVENYLHDNTGVPFLNVISGKSNGKQGRMMQSDSDACRPGQAA</sequence>